<feature type="region of interest" description="Disordered" evidence="1">
    <location>
        <begin position="1"/>
        <end position="90"/>
    </location>
</feature>
<feature type="compositionally biased region" description="Pro residues" evidence="1">
    <location>
        <begin position="75"/>
        <end position="84"/>
    </location>
</feature>
<feature type="compositionally biased region" description="Pro residues" evidence="1">
    <location>
        <begin position="19"/>
        <end position="30"/>
    </location>
</feature>
<protein>
    <submittedName>
        <fullName evidence="3">Uncharacterized protein</fullName>
    </submittedName>
</protein>
<organism evidence="2 3">
    <name type="scientific">Acrobeloides nanus</name>
    <dbReference type="NCBI Taxonomy" id="290746"/>
    <lineage>
        <taxon>Eukaryota</taxon>
        <taxon>Metazoa</taxon>
        <taxon>Ecdysozoa</taxon>
        <taxon>Nematoda</taxon>
        <taxon>Chromadorea</taxon>
        <taxon>Rhabditida</taxon>
        <taxon>Tylenchina</taxon>
        <taxon>Cephalobomorpha</taxon>
        <taxon>Cephaloboidea</taxon>
        <taxon>Cephalobidae</taxon>
        <taxon>Acrobeloides</taxon>
    </lineage>
</organism>
<sequence length="227" mass="24809">MQIPSTPSSGYSSVSSYAPPRPTYPGPPQEYPQGHQGHGSYNYDHGQAPARYPLPAPPQASGQCTPSEMAVPSPHSVPPPPPQYPNSQHHMNILPLNHQNRSPQMMPQNIRIPNQNVHISPGENMAKSSGELTPRNEDLAYGAVEDNPFVNVFCSESSNPTDPLKINTNTYPNPHDIDPSLVQPGQGLAFIDVWRSSPVPMPRGADAVKEDLGPTRDQFQIPFKILE</sequence>
<dbReference type="Proteomes" id="UP000887540">
    <property type="component" value="Unplaced"/>
</dbReference>
<reference evidence="3" key="1">
    <citation type="submission" date="2022-11" db="UniProtKB">
        <authorList>
            <consortium name="WormBaseParasite"/>
        </authorList>
    </citation>
    <scope>IDENTIFICATION</scope>
</reference>
<dbReference type="WBParaSite" id="ACRNAN_scaffold19154.g22974.t1">
    <property type="protein sequence ID" value="ACRNAN_scaffold19154.g22974.t1"/>
    <property type="gene ID" value="ACRNAN_scaffold19154.g22974"/>
</dbReference>
<dbReference type="AlphaFoldDB" id="A0A914D725"/>
<evidence type="ECO:0000313" key="2">
    <source>
        <dbReference type="Proteomes" id="UP000887540"/>
    </source>
</evidence>
<name>A0A914D725_9BILA</name>
<evidence type="ECO:0000313" key="3">
    <source>
        <dbReference type="WBParaSite" id="ACRNAN_scaffold19154.g22974.t1"/>
    </source>
</evidence>
<accession>A0A914D725</accession>
<keyword evidence="2" id="KW-1185">Reference proteome</keyword>
<feature type="compositionally biased region" description="Low complexity" evidence="1">
    <location>
        <begin position="1"/>
        <end position="18"/>
    </location>
</feature>
<proteinExistence type="predicted"/>
<evidence type="ECO:0000256" key="1">
    <source>
        <dbReference type="SAM" id="MobiDB-lite"/>
    </source>
</evidence>